<dbReference type="AlphaFoldDB" id="A0A0D3JGP3"/>
<sequence>MSENKTTVKVGIMSAEDGSIKVVVFSAPNLPPLLGAKAASGAKNAPVEDVTVAESGAEVPLDESILKNDLAAEEATAADTVDSDRAKGDADWNVSTEKFSVEKPTPAGIDEWKIPSPLRKIERKGESNLVDRSKMTTKSLTPIGRVDPNGFAAMLGTDVDEEDLAGVGSGNAFVDEEDLAGVGSGNASVDDAPPSSTTPSETEPASTRSGFRLRFGKFCSTNLCSTNLLCIFFSVVIGLGCSAFALSSYGSGGVSELLESVLDLSNTTPENEFSPTVRGTAFASSAALPTETETACGALVAPFNPAPDPLPDPVVPGASHLDLAKMFWFFGPALLLTDLLPGAKAQPSSPPATPWPFLLAFVAGKCIDDIHMVRSADACLELGGSFTSSTGAVTDYATIVNMYSSGSGVAISSKLGLGGESHDGWNLSPPLKDVAGGPFIKVKSGFTFELALPGTDVWRTTESQY</sequence>
<proteinExistence type="predicted"/>
<protein>
    <submittedName>
        <fullName evidence="3">Uncharacterized protein</fullName>
    </submittedName>
</protein>
<keyword evidence="2" id="KW-0472">Membrane</keyword>
<dbReference type="KEGG" id="ehx:EMIHUDRAFT_194955"/>
<dbReference type="RefSeq" id="XP_005775107.1">
    <property type="nucleotide sequence ID" value="XM_005775050.1"/>
</dbReference>
<keyword evidence="4" id="KW-1185">Reference proteome</keyword>
<evidence type="ECO:0000313" key="3">
    <source>
        <dbReference type="EnsemblProtists" id="EOD22678"/>
    </source>
</evidence>
<evidence type="ECO:0000256" key="1">
    <source>
        <dbReference type="SAM" id="MobiDB-lite"/>
    </source>
</evidence>
<dbReference type="HOGENOM" id="CLU_588762_0_0_1"/>
<dbReference type="EnsemblProtists" id="EOD22678">
    <property type="protein sequence ID" value="EOD22678"/>
    <property type="gene ID" value="EMIHUDRAFT_194955"/>
</dbReference>
<evidence type="ECO:0000313" key="4">
    <source>
        <dbReference type="Proteomes" id="UP000013827"/>
    </source>
</evidence>
<feature type="transmembrane region" description="Helical" evidence="2">
    <location>
        <begin position="226"/>
        <end position="246"/>
    </location>
</feature>
<keyword evidence="2" id="KW-0812">Transmembrane</keyword>
<dbReference type="Proteomes" id="UP000013827">
    <property type="component" value="Unassembled WGS sequence"/>
</dbReference>
<dbReference type="GeneID" id="17268268"/>
<reference evidence="4" key="1">
    <citation type="journal article" date="2013" name="Nature">
        <title>Pan genome of the phytoplankton Emiliania underpins its global distribution.</title>
        <authorList>
            <person name="Read B.A."/>
            <person name="Kegel J."/>
            <person name="Klute M.J."/>
            <person name="Kuo A."/>
            <person name="Lefebvre S.C."/>
            <person name="Maumus F."/>
            <person name="Mayer C."/>
            <person name="Miller J."/>
            <person name="Monier A."/>
            <person name="Salamov A."/>
            <person name="Young J."/>
            <person name="Aguilar M."/>
            <person name="Claverie J.M."/>
            <person name="Frickenhaus S."/>
            <person name="Gonzalez K."/>
            <person name="Herman E.K."/>
            <person name="Lin Y.C."/>
            <person name="Napier J."/>
            <person name="Ogata H."/>
            <person name="Sarno A.F."/>
            <person name="Shmutz J."/>
            <person name="Schroeder D."/>
            <person name="de Vargas C."/>
            <person name="Verret F."/>
            <person name="von Dassow P."/>
            <person name="Valentin K."/>
            <person name="Van de Peer Y."/>
            <person name="Wheeler G."/>
            <person name="Dacks J.B."/>
            <person name="Delwiche C.F."/>
            <person name="Dyhrman S.T."/>
            <person name="Glockner G."/>
            <person name="John U."/>
            <person name="Richards T."/>
            <person name="Worden A.Z."/>
            <person name="Zhang X."/>
            <person name="Grigoriev I.V."/>
            <person name="Allen A.E."/>
            <person name="Bidle K."/>
            <person name="Borodovsky M."/>
            <person name="Bowler C."/>
            <person name="Brownlee C."/>
            <person name="Cock J.M."/>
            <person name="Elias M."/>
            <person name="Gladyshev V.N."/>
            <person name="Groth M."/>
            <person name="Guda C."/>
            <person name="Hadaegh A."/>
            <person name="Iglesias-Rodriguez M.D."/>
            <person name="Jenkins J."/>
            <person name="Jones B.M."/>
            <person name="Lawson T."/>
            <person name="Leese F."/>
            <person name="Lindquist E."/>
            <person name="Lobanov A."/>
            <person name="Lomsadze A."/>
            <person name="Malik S.B."/>
            <person name="Marsh M.E."/>
            <person name="Mackinder L."/>
            <person name="Mock T."/>
            <person name="Mueller-Roeber B."/>
            <person name="Pagarete A."/>
            <person name="Parker M."/>
            <person name="Probert I."/>
            <person name="Quesneville H."/>
            <person name="Raines C."/>
            <person name="Rensing S.A."/>
            <person name="Riano-Pachon D.M."/>
            <person name="Richier S."/>
            <person name="Rokitta S."/>
            <person name="Shiraiwa Y."/>
            <person name="Soanes D.M."/>
            <person name="van der Giezen M."/>
            <person name="Wahlund T.M."/>
            <person name="Williams B."/>
            <person name="Wilson W."/>
            <person name="Wolfe G."/>
            <person name="Wurch L.L."/>
        </authorList>
    </citation>
    <scope>NUCLEOTIDE SEQUENCE</scope>
</reference>
<dbReference type="PaxDb" id="2903-EOD22678"/>
<reference evidence="3" key="2">
    <citation type="submission" date="2024-10" db="UniProtKB">
        <authorList>
            <consortium name="EnsemblProtists"/>
        </authorList>
    </citation>
    <scope>IDENTIFICATION</scope>
</reference>
<evidence type="ECO:0000256" key="2">
    <source>
        <dbReference type="SAM" id="Phobius"/>
    </source>
</evidence>
<accession>A0A0D3JGP3</accession>
<keyword evidence="2" id="KW-1133">Transmembrane helix</keyword>
<feature type="region of interest" description="Disordered" evidence="1">
    <location>
        <begin position="182"/>
        <end position="207"/>
    </location>
</feature>
<name>A0A0D3JGP3_EMIH1</name>
<organism evidence="3 4">
    <name type="scientific">Emiliania huxleyi (strain CCMP1516)</name>
    <dbReference type="NCBI Taxonomy" id="280463"/>
    <lineage>
        <taxon>Eukaryota</taxon>
        <taxon>Haptista</taxon>
        <taxon>Haptophyta</taxon>
        <taxon>Prymnesiophyceae</taxon>
        <taxon>Isochrysidales</taxon>
        <taxon>Noelaerhabdaceae</taxon>
        <taxon>Emiliania</taxon>
    </lineage>
</organism>
<feature type="compositionally biased region" description="Low complexity" evidence="1">
    <location>
        <begin position="192"/>
        <end position="207"/>
    </location>
</feature>